<evidence type="ECO:0000313" key="1">
    <source>
        <dbReference type="EMBL" id="EUA65618.1"/>
    </source>
</evidence>
<organism evidence="1">
    <name type="scientific">Mycobacterium xenopi 4042</name>
    <dbReference type="NCBI Taxonomy" id="1299334"/>
    <lineage>
        <taxon>Bacteria</taxon>
        <taxon>Bacillati</taxon>
        <taxon>Actinomycetota</taxon>
        <taxon>Actinomycetes</taxon>
        <taxon>Mycobacteriales</taxon>
        <taxon>Mycobacteriaceae</taxon>
        <taxon>Mycobacterium</taxon>
    </lineage>
</organism>
<keyword evidence="1" id="KW-0418">Kinase</keyword>
<proteinExistence type="predicted"/>
<dbReference type="GO" id="GO:0009236">
    <property type="term" value="P:cobalamin biosynthetic process"/>
    <property type="evidence" value="ECO:0007669"/>
    <property type="project" value="UniProtKB-UniPathway"/>
</dbReference>
<accession>X8DCZ8</accession>
<dbReference type="GO" id="GO:0000166">
    <property type="term" value="F:nucleotide binding"/>
    <property type="evidence" value="ECO:0007669"/>
    <property type="project" value="InterPro"/>
</dbReference>
<name>X8DCZ8_MYCXE</name>
<dbReference type="Gene3D" id="3.40.50.300">
    <property type="entry name" value="P-loop containing nucleotide triphosphate hydrolases"/>
    <property type="match status" value="1"/>
</dbReference>
<dbReference type="UniPathway" id="UPA00148">
    <property type="reaction ID" value="UER00236"/>
</dbReference>
<dbReference type="PATRIC" id="fig|1299334.3.peg.2335"/>
<dbReference type="AlphaFoldDB" id="X8DCZ8"/>
<gene>
    <name evidence="1" type="ORF">I553_8175</name>
</gene>
<keyword evidence="1" id="KW-0808">Transferase</keyword>
<dbReference type="GO" id="GO:0043752">
    <property type="term" value="F:adenosylcobinamide kinase activity"/>
    <property type="evidence" value="ECO:0007669"/>
    <property type="project" value="InterPro"/>
</dbReference>
<dbReference type="InterPro" id="IPR027417">
    <property type="entry name" value="P-loop_NTPase"/>
</dbReference>
<dbReference type="Pfam" id="PF02283">
    <property type="entry name" value="CobU"/>
    <property type="match status" value="1"/>
</dbReference>
<reference evidence="1" key="1">
    <citation type="submission" date="2014-01" db="EMBL/GenBank/DDBJ databases">
        <authorList>
            <person name="Brown-Elliot B."/>
            <person name="Wallace R."/>
            <person name="Lenaerts A."/>
            <person name="Ordway D."/>
            <person name="DeGroote M.A."/>
            <person name="Parker T."/>
            <person name="Sizemore C."/>
            <person name="Tallon L.J."/>
            <person name="Sadzewicz L.K."/>
            <person name="Sengamalay N."/>
            <person name="Fraser C.M."/>
            <person name="Hine E."/>
            <person name="Shefchek K.A."/>
            <person name="Das S.P."/>
            <person name="Tettelin H."/>
        </authorList>
    </citation>
    <scope>NUCLEOTIDE SEQUENCE [LARGE SCALE GENOMIC DNA]</scope>
    <source>
        <strain evidence="1">4042</strain>
    </source>
</reference>
<comment type="caution">
    <text evidence="1">The sequence shown here is derived from an EMBL/GenBank/DDBJ whole genome shotgun (WGS) entry which is preliminary data.</text>
</comment>
<sequence length="93" mass="10046">MRQSPDIPTLVDDIGGWLTATLDRERAWNAGSVVVDVEEVVAAVRVFRAPLVLVTSEVGLSLVPTTASAAASWTSWVRSTSGWPRCATGWCCW</sequence>
<dbReference type="InterPro" id="IPR003203">
    <property type="entry name" value="CobU/CobP"/>
</dbReference>
<dbReference type="EMBL" id="JAOB01000026">
    <property type="protein sequence ID" value="EUA65618.1"/>
    <property type="molecule type" value="Genomic_DNA"/>
</dbReference>
<protein>
    <submittedName>
        <fullName evidence="1">Cobinamide kinase / cobinamide phosphate guanyltransferase family protein</fullName>
    </submittedName>
</protein>